<dbReference type="GeneID" id="18812340"/>
<evidence type="ECO:0000313" key="2">
    <source>
        <dbReference type="EMBL" id="EGO30188.1"/>
    </source>
</evidence>
<evidence type="ECO:0000256" key="1">
    <source>
        <dbReference type="SAM" id="MobiDB-lite"/>
    </source>
</evidence>
<dbReference type="OrthoDB" id="3063975at2759"/>
<dbReference type="AlphaFoldDB" id="F8NDA4"/>
<dbReference type="Proteomes" id="UP000008064">
    <property type="component" value="Unassembled WGS sequence"/>
</dbReference>
<dbReference type="InterPro" id="IPR046521">
    <property type="entry name" value="DUF6698"/>
</dbReference>
<proteinExistence type="predicted"/>
<feature type="compositionally biased region" description="Basic and acidic residues" evidence="1">
    <location>
        <begin position="1"/>
        <end position="13"/>
    </location>
</feature>
<organism>
    <name type="scientific">Serpula lacrymans var. lacrymans (strain S7.9)</name>
    <name type="common">Dry rot fungus</name>
    <dbReference type="NCBI Taxonomy" id="578457"/>
    <lineage>
        <taxon>Eukaryota</taxon>
        <taxon>Fungi</taxon>
        <taxon>Dikarya</taxon>
        <taxon>Basidiomycota</taxon>
        <taxon>Agaricomycotina</taxon>
        <taxon>Agaricomycetes</taxon>
        <taxon>Agaricomycetidae</taxon>
        <taxon>Boletales</taxon>
        <taxon>Coniophorineae</taxon>
        <taxon>Serpulaceae</taxon>
        <taxon>Serpula</taxon>
    </lineage>
</organism>
<dbReference type="KEGG" id="sla:SERLADRAFT_404475"/>
<dbReference type="HOGENOM" id="CLU_1661843_0_0_1"/>
<name>F8NDA4_SERL9</name>
<dbReference type="RefSeq" id="XP_007312072.1">
    <property type="nucleotide sequence ID" value="XM_007312010.1"/>
</dbReference>
<accession>F8NDA4</accession>
<dbReference type="Pfam" id="PF20414">
    <property type="entry name" value="DUF6698"/>
    <property type="match status" value="1"/>
</dbReference>
<feature type="region of interest" description="Disordered" evidence="1">
    <location>
        <begin position="1"/>
        <end position="23"/>
    </location>
</feature>
<dbReference type="EMBL" id="GL945428">
    <property type="protein sequence ID" value="EGO30188.1"/>
    <property type="molecule type" value="Genomic_DNA"/>
</dbReference>
<protein>
    <submittedName>
        <fullName evidence="2">Uncharacterized protein</fullName>
    </submittedName>
</protein>
<gene>
    <name evidence="2" type="ORF">SERLADRAFT_404475</name>
</gene>
<reference evidence="2" key="1">
    <citation type="submission" date="2011-04" db="EMBL/GenBank/DDBJ databases">
        <title>Evolution of plant cell wall degrading machinery underlies the functional diversity of forest fungi.</title>
        <authorList>
            <consortium name="US DOE Joint Genome Institute (JGI-PGF)"/>
            <person name="Eastwood D.C."/>
            <person name="Floudas D."/>
            <person name="Binder M."/>
            <person name="Majcherczyk A."/>
            <person name="Schneider P."/>
            <person name="Aerts A."/>
            <person name="Asiegbu F.O."/>
            <person name="Baker S.E."/>
            <person name="Barry K."/>
            <person name="Bendiksby M."/>
            <person name="Blumentritt M."/>
            <person name="Coutinho P.M."/>
            <person name="Cullen D."/>
            <person name="Cullen D."/>
            <person name="Gathman A."/>
            <person name="Goodell B."/>
            <person name="Henrissat B."/>
            <person name="Ihrmark K."/>
            <person name="Kauserud H."/>
            <person name="Kohler A."/>
            <person name="LaButti K."/>
            <person name="Lapidus A."/>
            <person name="Lavin J.L."/>
            <person name="Lee Y.-H."/>
            <person name="Lindquist E."/>
            <person name="Lilly W."/>
            <person name="Lucas S."/>
            <person name="Morin E."/>
            <person name="Murat C."/>
            <person name="Oguiza J.A."/>
            <person name="Park J."/>
            <person name="Pisabarro A.G."/>
            <person name="Riley R."/>
            <person name="Rosling A."/>
            <person name="Salamov A."/>
            <person name="Schmidt O."/>
            <person name="Schmutz J."/>
            <person name="Skrede I."/>
            <person name="Stenlid J."/>
            <person name="Wiebenga A."/>
            <person name="Xie X."/>
            <person name="Kues U."/>
            <person name="Hibbett D.S."/>
            <person name="Hoffmeister D."/>
            <person name="Hogberg N."/>
            <person name="Martin F."/>
            <person name="Grigoriev I.V."/>
            <person name="Watkinson S.C."/>
        </authorList>
    </citation>
    <scope>NUCLEOTIDE SEQUENCE</scope>
    <source>
        <strain evidence="2">S7.9</strain>
    </source>
</reference>
<sequence length="159" mass="18412">MPDTKETPNETRKLRAANAQVKRQIDDLKEQPKDSRCHHHCRKCSKSESRINKGRLICCLVTLFNNVGDLVQENDRWSFKTNNDEAEGGFESAEAYTELVYYMQEVKEKLVLKDQEQLSIIPPLSSHTKDNRGFKHNMTGKLLCPVGYDWSYERFLGDS</sequence>